<dbReference type="EMBL" id="CP031124">
    <property type="protein sequence ID" value="AXF86601.1"/>
    <property type="molecule type" value="Genomic_DNA"/>
</dbReference>
<evidence type="ECO:0000256" key="2">
    <source>
        <dbReference type="SAM" id="SignalP"/>
    </source>
</evidence>
<keyword evidence="2" id="KW-0732">Signal</keyword>
<evidence type="ECO:0000313" key="4">
    <source>
        <dbReference type="Proteomes" id="UP000252182"/>
    </source>
</evidence>
<evidence type="ECO:0008006" key="5">
    <source>
        <dbReference type="Google" id="ProtNLM"/>
    </source>
</evidence>
<protein>
    <recommendedName>
        <fullName evidence="5">Lipopolysaccharide export system protein LptA</fullName>
    </recommendedName>
</protein>
<evidence type="ECO:0000313" key="3">
    <source>
        <dbReference type="EMBL" id="AXF86601.1"/>
    </source>
</evidence>
<accession>A0A345DE13</accession>
<gene>
    <name evidence="3" type="ORF">DTO96_102356</name>
</gene>
<feature type="region of interest" description="Disordered" evidence="1">
    <location>
        <begin position="156"/>
        <end position="178"/>
    </location>
</feature>
<keyword evidence="4" id="KW-1185">Reference proteome</keyword>
<dbReference type="OrthoDB" id="7054253at2"/>
<dbReference type="KEGG" id="hyf:DTO96_102356"/>
<dbReference type="Proteomes" id="UP000252182">
    <property type="component" value="Chromosome"/>
</dbReference>
<feature type="signal peptide" evidence="2">
    <location>
        <begin position="1"/>
        <end position="22"/>
    </location>
</feature>
<dbReference type="AlphaFoldDB" id="A0A345DE13"/>
<reference evidence="4" key="1">
    <citation type="submission" date="2018-07" db="EMBL/GenBank/DDBJ databases">
        <authorList>
            <person name="Kim H."/>
        </authorList>
    </citation>
    <scope>NUCLEOTIDE SEQUENCE [LARGE SCALE GENOMIC DNA]</scope>
    <source>
        <strain evidence="4">F02</strain>
    </source>
</reference>
<organism evidence="3 4">
    <name type="scientific">Ephemeroptericola cinctiostellae</name>
    <dbReference type="NCBI Taxonomy" id="2268024"/>
    <lineage>
        <taxon>Bacteria</taxon>
        <taxon>Pseudomonadati</taxon>
        <taxon>Pseudomonadota</taxon>
        <taxon>Betaproteobacteria</taxon>
        <taxon>Burkholderiales</taxon>
        <taxon>Burkholderiaceae</taxon>
        <taxon>Ephemeroptericola</taxon>
    </lineage>
</organism>
<evidence type="ECO:0000256" key="1">
    <source>
        <dbReference type="SAM" id="MobiDB-lite"/>
    </source>
</evidence>
<dbReference type="RefSeq" id="WP_114563656.1">
    <property type="nucleotide sequence ID" value="NZ_CP031124.1"/>
</dbReference>
<name>A0A345DE13_9BURK</name>
<proteinExistence type="predicted"/>
<sequence>MRHCVTIVALLFNALPIHPAHAQIQQSASAPPTVIANSADEAFDADFAAYMLGTSCTKFKRDDQCVIAFFDKKDQKINTHTHAVHYRVLYGKNNNLYIGQDFYASGQKQTNVYFARSETGLLNSWYNNDLMFEGNVKGYTTKGEVYFDNNYRNGVETESSHLSTPPEINATPKSNTAP</sequence>
<feature type="chain" id="PRO_5016682858" description="Lipopolysaccharide export system protein LptA" evidence="2">
    <location>
        <begin position="23"/>
        <end position="178"/>
    </location>
</feature>